<dbReference type="AlphaFoldDB" id="A0A2V3UJ61"/>
<accession>A0A2V3UJ61</accession>
<evidence type="ECO:0000256" key="1">
    <source>
        <dbReference type="SAM" id="Phobius"/>
    </source>
</evidence>
<dbReference type="Gene3D" id="1.20.144.10">
    <property type="entry name" value="Phosphatidic acid phosphatase type 2/haloperoxidase"/>
    <property type="match status" value="1"/>
</dbReference>
<feature type="transmembrane region" description="Helical" evidence="1">
    <location>
        <begin position="67"/>
        <end position="88"/>
    </location>
</feature>
<sequence length="194" mass="20906">MLHRVTGLGDVGILLPVGVVITLFCWFGGHRRLALQWLILLIAGMGLTGVAKLAFHVCGDVLTGDRIRSPSGHVALSLIVYGGLAISLSGGRSLLTKVLFAAGGTLLILLIAWSRVRLGYHTRSEVLAGFLLGGFCLAGFAATYRQERLSIVSLILVAVVLASLAYLLRQLSLTPEHHVQDLAEEIQQWLDLCR</sequence>
<name>A0A2V3UJ61_9HYPH</name>
<organism evidence="3 4">
    <name type="scientific">Chelatococcus asaccharovorans</name>
    <dbReference type="NCBI Taxonomy" id="28210"/>
    <lineage>
        <taxon>Bacteria</taxon>
        <taxon>Pseudomonadati</taxon>
        <taxon>Pseudomonadota</taxon>
        <taxon>Alphaproteobacteria</taxon>
        <taxon>Hyphomicrobiales</taxon>
        <taxon>Chelatococcaceae</taxon>
        <taxon>Chelatococcus</taxon>
    </lineage>
</organism>
<keyword evidence="1" id="KW-1133">Transmembrane helix</keyword>
<dbReference type="RefSeq" id="WP_110372900.1">
    <property type="nucleotide sequence ID" value="NZ_CAKNFM010000006.1"/>
</dbReference>
<gene>
    <name evidence="3" type="ORF">C7450_101637</name>
</gene>
<dbReference type="Proteomes" id="UP000248021">
    <property type="component" value="Unassembled WGS sequence"/>
</dbReference>
<dbReference type="Pfam" id="PF01569">
    <property type="entry name" value="PAP2"/>
    <property type="match status" value="1"/>
</dbReference>
<dbReference type="EMBL" id="QJJK01000001">
    <property type="protein sequence ID" value="PXW64877.1"/>
    <property type="molecule type" value="Genomic_DNA"/>
</dbReference>
<protein>
    <submittedName>
        <fullName evidence="3">PAP2 superfamily protein</fullName>
    </submittedName>
</protein>
<proteinExistence type="predicted"/>
<keyword evidence="1" id="KW-0812">Transmembrane</keyword>
<feature type="transmembrane region" description="Helical" evidence="1">
    <location>
        <begin position="7"/>
        <end position="29"/>
    </location>
</feature>
<feature type="transmembrane region" description="Helical" evidence="1">
    <location>
        <begin position="126"/>
        <end position="144"/>
    </location>
</feature>
<feature type="transmembrane region" description="Helical" evidence="1">
    <location>
        <begin position="94"/>
        <end position="114"/>
    </location>
</feature>
<dbReference type="InterPro" id="IPR036938">
    <property type="entry name" value="PAP2/HPO_sf"/>
</dbReference>
<keyword evidence="1" id="KW-0472">Membrane</keyword>
<comment type="caution">
    <text evidence="3">The sequence shown here is derived from an EMBL/GenBank/DDBJ whole genome shotgun (WGS) entry which is preliminary data.</text>
</comment>
<evidence type="ECO:0000313" key="4">
    <source>
        <dbReference type="Proteomes" id="UP000248021"/>
    </source>
</evidence>
<dbReference type="OrthoDB" id="7354024at2"/>
<evidence type="ECO:0000259" key="2">
    <source>
        <dbReference type="Pfam" id="PF01569"/>
    </source>
</evidence>
<feature type="transmembrane region" description="Helical" evidence="1">
    <location>
        <begin position="35"/>
        <end position="55"/>
    </location>
</feature>
<feature type="transmembrane region" description="Helical" evidence="1">
    <location>
        <begin position="150"/>
        <end position="168"/>
    </location>
</feature>
<reference evidence="3 4" key="1">
    <citation type="submission" date="2018-05" db="EMBL/GenBank/DDBJ databases">
        <title>Genomic Encyclopedia of Type Strains, Phase IV (KMG-IV): sequencing the most valuable type-strain genomes for metagenomic binning, comparative biology and taxonomic classification.</title>
        <authorList>
            <person name="Goeker M."/>
        </authorList>
    </citation>
    <scope>NUCLEOTIDE SEQUENCE [LARGE SCALE GENOMIC DNA]</scope>
    <source>
        <strain evidence="3 4">DSM 6462</strain>
    </source>
</reference>
<evidence type="ECO:0000313" key="3">
    <source>
        <dbReference type="EMBL" id="PXW64877.1"/>
    </source>
</evidence>
<dbReference type="SUPFAM" id="SSF48317">
    <property type="entry name" value="Acid phosphatase/Vanadium-dependent haloperoxidase"/>
    <property type="match status" value="1"/>
</dbReference>
<dbReference type="InterPro" id="IPR000326">
    <property type="entry name" value="PAP2/HPO"/>
</dbReference>
<keyword evidence="4" id="KW-1185">Reference proteome</keyword>
<feature type="domain" description="Phosphatidic acid phosphatase type 2/haloperoxidase" evidence="2">
    <location>
        <begin position="70"/>
        <end position="144"/>
    </location>
</feature>